<feature type="transmembrane region" description="Helical" evidence="1">
    <location>
        <begin position="45"/>
        <end position="69"/>
    </location>
</feature>
<evidence type="ECO:0000256" key="1">
    <source>
        <dbReference type="SAM" id="Phobius"/>
    </source>
</evidence>
<organism evidence="2 3">
    <name type="scientific">Marasmius tenuissimus</name>
    <dbReference type="NCBI Taxonomy" id="585030"/>
    <lineage>
        <taxon>Eukaryota</taxon>
        <taxon>Fungi</taxon>
        <taxon>Dikarya</taxon>
        <taxon>Basidiomycota</taxon>
        <taxon>Agaricomycotina</taxon>
        <taxon>Agaricomycetes</taxon>
        <taxon>Agaricomycetidae</taxon>
        <taxon>Agaricales</taxon>
        <taxon>Marasmiineae</taxon>
        <taxon>Marasmiaceae</taxon>
        <taxon>Marasmius</taxon>
    </lineage>
</organism>
<evidence type="ECO:0008006" key="4">
    <source>
        <dbReference type="Google" id="ProtNLM"/>
    </source>
</evidence>
<sequence>MIFDFISIRAWLYIALVVFSFILLALCAARISFTNDVAGGYEASVVELLVSTILALLWTGFMLLLYFTSTSNRLIRFYRDELIALVILWLLWLGGAAAASDIFRGCSVVGDRFFGCRYTSAILAFAWLGWITLTALLGVSAYIAWKHNGLTTELHGRNSSRTTTTSASAPKV</sequence>
<protein>
    <recommendedName>
        <fullName evidence="4">MARVEL domain-containing protein</fullName>
    </recommendedName>
</protein>
<feature type="transmembrane region" description="Helical" evidence="1">
    <location>
        <begin position="81"/>
        <end position="100"/>
    </location>
</feature>
<name>A0ABR3A6N8_9AGAR</name>
<evidence type="ECO:0000313" key="2">
    <source>
        <dbReference type="EMBL" id="KAL0069647.1"/>
    </source>
</evidence>
<comment type="caution">
    <text evidence="2">The sequence shown here is derived from an EMBL/GenBank/DDBJ whole genome shotgun (WGS) entry which is preliminary data.</text>
</comment>
<proteinExistence type="predicted"/>
<keyword evidence="1" id="KW-0812">Transmembrane</keyword>
<dbReference type="EMBL" id="JBBXMP010000011">
    <property type="protein sequence ID" value="KAL0069647.1"/>
    <property type="molecule type" value="Genomic_DNA"/>
</dbReference>
<keyword evidence="1" id="KW-0472">Membrane</keyword>
<feature type="transmembrane region" description="Helical" evidence="1">
    <location>
        <begin position="120"/>
        <end position="145"/>
    </location>
</feature>
<keyword evidence="1" id="KW-1133">Transmembrane helix</keyword>
<evidence type="ECO:0000313" key="3">
    <source>
        <dbReference type="Proteomes" id="UP001437256"/>
    </source>
</evidence>
<accession>A0ABR3A6N8</accession>
<dbReference type="Proteomes" id="UP001437256">
    <property type="component" value="Unassembled WGS sequence"/>
</dbReference>
<feature type="transmembrane region" description="Helical" evidence="1">
    <location>
        <begin position="12"/>
        <end position="33"/>
    </location>
</feature>
<keyword evidence="3" id="KW-1185">Reference proteome</keyword>
<reference evidence="2 3" key="1">
    <citation type="submission" date="2024-05" db="EMBL/GenBank/DDBJ databases">
        <title>A draft genome resource for the thread blight pathogen Marasmius tenuissimus strain MS-2.</title>
        <authorList>
            <person name="Yulfo-Soto G.E."/>
            <person name="Baruah I.K."/>
            <person name="Amoako-Attah I."/>
            <person name="Bukari Y."/>
            <person name="Meinhardt L.W."/>
            <person name="Bailey B.A."/>
            <person name="Cohen S.P."/>
        </authorList>
    </citation>
    <scope>NUCLEOTIDE SEQUENCE [LARGE SCALE GENOMIC DNA]</scope>
    <source>
        <strain evidence="2 3">MS-2</strain>
    </source>
</reference>
<gene>
    <name evidence="2" type="ORF">AAF712_003305</name>
</gene>